<dbReference type="EMBL" id="CP003923">
    <property type="protein sequence ID" value="AIC93544.1"/>
    <property type="molecule type" value="Genomic_DNA"/>
</dbReference>
<evidence type="ECO:0000256" key="1">
    <source>
        <dbReference type="SAM" id="Phobius"/>
    </source>
</evidence>
<dbReference type="PATRIC" id="fig|1246626.3.peg.943"/>
<dbReference type="Pfam" id="PF06103">
    <property type="entry name" value="DUF948"/>
    <property type="match status" value="1"/>
</dbReference>
<dbReference type="AlphaFoldDB" id="A0A060M0G5"/>
<dbReference type="OrthoDB" id="2437843at2"/>
<gene>
    <name evidence="2" type="ORF">BleG1_0936</name>
</gene>
<keyword evidence="3" id="KW-1185">Reference proteome</keyword>
<evidence type="ECO:0000313" key="3">
    <source>
        <dbReference type="Proteomes" id="UP000027142"/>
    </source>
</evidence>
<evidence type="ECO:0000313" key="2">
    <source>
        <dbReference type="EMBL" id="AIC93544.1"/>
    </source>
</evidence>
<dbReference type="PANTHER" id="PTHR40070:SF1">
    <property type="entry name" value="UPF0478 PROTEIN YTXG"/>
    <property type="match status" value="1"/>
</dbReference>
<dbReference type="PANTHER" id="PTHR40070">
    <property type="entry name" value="UPF0478 PROTEIN YTXG"/>
    <property type="match status" value="1"/>
</dbReference>
<reference evidence="2 3" key="1">
    <citation type="journal article" date="2014" name="Gene">
        <title>A comparative genomic analysis of the alkalitolerant soil bacterium Bacillus lehensis G1.</title>
        <authorList>
            <person name="Noor Y.M."/>
            <person name="Samsulrizal N.H."/>
            <person name="Jema'on N.A."/>
            <person name="Low K.O."/>
            <person name="Ramli A.N."/>
            <person name="Alias N.I."/>
            <person name="Damis S.I."/>
            <person name="Fuzi S.F."/>
            <person name="Isa M.N."/>
            <person name="Murad A.M."/>
            <person name="Raih M.F."/>
            <person name="Bakar F.D."/>
            <person name="Najimudin N."/>
            <person name="Mahadi N.M."/>
            <person name="Illias R.M."/>
        </authorList>
    </citation>
    <scope>NUCLEOTIDE SEQUENCE [LARGE SCALE GENOMIC DNA]</scope>
    <source>
        <strain evidence="2 3">G1</strain>
    </source>
</reference>
<keyword evidence="1" id="KW-0812">Transmembrane</keyword>
<dbReference type="Proteomes" id="UP000027142">
    <property type="component" value="Chromosome"/>
</dbReference>
<protein>
    <recommendedName>
        <fullName evidence="4">General stress protein</fullName>
    </recommendedName>
</protein>
<accession>A0A060M0G5</accession>
<dbReference type="RefSeq" id="WP_035398432.1">
    <property type="nucleotide sequence ID" value="NZ_CP003923.1"/>
</dbReference>
<name>A0A060M0G5_9BACI</name>
<dbReference type="HOGENOM" id="CLU_115870_1_0_9"/>
<evidence type="ECO:0008006" key="4">
    <source>
        <dbReference type="Google" id="ProtNLM"/>
    </source>
</evidence>
<keyword evidence="1" id="KW-0472">Membrane</keyword>
<keyword evidence="1" id="KW-1133">Transmembrane helix</keyword>
<dbReference type="KEGG" id="ble:BleG1_0936"/>
<dbReference type="InterPro" id="IPR009293">
    <property type="entry name" value="UPF0478"/>
</dbReference>
<dbReference type="STRING" id="1246626.BleG1_0936"/>
<feature type="transmembrane region" description="Helical" evidence="1">
    <location>
        <begin position="6"/>
        <end position="25"/>
    </location>
</feature>
<proteinExistence type="predicted"/>
<organism evidence="2 3">
    <name type="scientific">Shouchella lehensis G1</name>
    <dbReference type="NCBI Taxonomy" id="1246626"/>
    <lineage>
        <taxon>Bacteria</taxon>
        <taxon>Bacillati</taxon>
        <taxon>Bacillota</taxon>
        <taxon>Bacilli</taxon>
        <taxon>Bacillales</taxon>
        <taxon>Bacillaceae</taxon>
        <taxon>Shouchella</taxon>
    </lineage>
</organism>
<dbReference type="eggNOG" id="COG4768">
    <property type="taxonomic scope" value="Bacteria"/>
</dbReference>
<sequence length="142" mass="15532">MDWLGIGVLVFAVAFLIAVICLLPAMRNLAKTLDKTATTVAQLEKSLDDITGEVKVTLHNTNETIMDVNEKVSKLNPLFDIIHDSGEAAHRASSALSTYTLTRVNAAKQEAVTAQPDQVSGIIKGIAFLYYFRKAKKQQNNV</sequence>